<gene>
    <name evidence="1" type="ORF">LPB3_02855</name>
</gene>
<dbReference type="AlphaFoldDB" id="A0A1B8U237"/>
<evidence type="ECO:0000313" key="1">
    <source>
        <dbReference type="EMBL" id="OBY65947.1"/>
    </source>
</evidence>
<dbReference type="Proteomes" id="UP000092584">
    <property type="component" value="Unassembled WGS sequence"/>
</dbReference>
<dbReference type="OrthoDB" id="1428168at2"/>
<protein>
    <submittedName>
        <fullName evidence="1">Uncharacterized protein</fullName>
    </submittedName>
</protein>
<comment type="caution">
    <text evidence="1">The sequence shown here is derived from an EMBL/GenBank/DDBJ whole genome shotgun (WGS) entry which is preliminary data.</text>
</comment>
<keyword evidence="2" id="KW-1185">Reference proteome</keyword>
<organism evidence="1 2">
    <name type="scientific">Polaribacter vadi</name>
    <dbReference type="NCBI Taxonomy" id="1774273"/>
    <lineage>
        <taxon>Bacteria</taxon>
        <taxon>Pseudomonadati</taxon>
        <taxon>Bacteroidota</taxon>
        <taxon>Flavobacteriia</taxon>
        <taxon>Flavobacteriales</taxon>
        <taxon>Flavobacteriaceae</taxon>
    </lineage>
</organism>
<accession>A0A1B8U237</accession>
<dbReference type="EMBL" id="LSFM01000013">
    <property type="protein sequence ID" value="OBY65947.1"/>
    <property type="molecule type" value="Genomic_DNA"/>
</dbReference>
<evidence type="ECO:0000313" key="2">
    <source>
        <dbReference type="Proteomes" id="UP000092584"/>
    </source>
</evidence>
<sequence length="128" mass="14728">MHKHVGNNLKMNNPINILDNNKQIELPVGIYSLKVLGGWKVITNNFSVILREIGGEMEIKSKDSFWKIQSFTHGQRAKKIASIDIPKRAKYEIEFLNAKEIKVKKSNLMLLSSFQNYLPTNEIQICIE</sequence>
<dbReference type="KEGG" id="pob:LPB03_02225"/>
<dbReference type="STRING" id="1774273.LPB03_02225"/>
<reference evidence="2" key="1">
    <citation type="submission" date="2016-02" db="EMBL/GenBank/DDBJ databases">
        <authorList>
            <person name="Shin S.-K."/>
            <person name="Yi H."/>
            <person name="Kim E."/>
        </authorList>
    </citation>
    <scope>NUCLEOTIDE SEQUENCE [LARGE SCALE GENOMIC DNA]</scope>
    <source>
        <strain evidence="2">LPB0003</strain>
    </source>
</reference>
<proteinExistence type="predicted"/>
<name>A0A1B8U237_9FLAO</name>